<dbReference type="CDD" id="cd03794">
    <property type="entry name" value="GT4_WbuB-like"/>
    <property type="match status" value="1"/>
</dbReference>
<gene>
    <name evidence="5" type="ORF">A7979_03785</name>
</gene>
<evidence type="ECO:0000259" key="4">
    <source>
        <dbReference type="Pfam" id="PF13579"/>
    </source>
</evidence>
<keyword evidence="3" id="KW-0808">Transferase</keyword>
<keyword evidence="6" id="KW-1185">Reference proteome</keyword>
<name>A0A1Y1RNL2_9MICC</name>
<dbReference type="OrthoDB" id="3180470at2"/>
<evidence type="ECO:0000256" key="1">
    <source>
        <dbReference type="ARBA" id="ARBA00021292"/>
    </source>
</evidence>
<protein>
    <recommendedName>
        <fullName evidence="1">D-inositol 3-phosphate glycosyltransferase</fullName>
    </recommendedName>
</protein>
<dbReference type="InterPro" id="IPR028098">
    <property type="entry name" value="Glyco_trans_4-like_N"/>
</dbReference>
<dbReference type="GO" id="GO:0016758">
    <property type="term" value="F:hexosyltransferase activity"/>
    <property type="evidence" value="ECO:0007669"/>
    <property type="project" value="TreeGrafter"/>
</dbReference>
<dbReference type="Pfam" id="PF13579">
    <property type="entry name" value="Glyco_trans_4_4"/>
    <property type="match status" value="1"/>
</dbReference>
<organism evidence="5 6">
    <name type="scientific">Rothia nasimurium</name>
    <dbReference type="NCBI Taxonomy" id="85336"/>
    <lineage>
        <taxon>Bacteria</taxon>
        <taxon>Bacillati</taxon>
        <taxon>Actinomycetota</taxon>
        <taxon>Actinomycetes</taxon>
        <taxon>Micrococcales</taxon>
        <taxon>Micrococcaceae</taxon>
        <taxon>Rothia</taxon>
    </lineage>
</organism>
<sequence length="420" mass="46257">MKIFLITHYYPPEIGAPQRRWSALVKRWQAAGHQVTVCCPPPHYPDVAATASIRSAFAGTPRIHSGKYGERIIRVPYMQHGVSGLVRTFDQMVAGVATVAVSAAYAVRRQKFDIVVATVPGVPSIGAGLLASKLLRAPLVLEMRDAWPDVVADPGAQVTGLAPLARARRVFARVLTSAQRRADAVVTTTESFARVLKNRGLPRVYTVSNGVTPSLFHSTITPLPHRPGELRILYTGTMGRSQGLTVLCEALEQAISNSPKTRFTVRFVGEGSDRARLQRRTQKKNLPVEFYPLQPRAEVRNHYAWADVTFVSLRNKEAFSWTVPSKIYELLTVPRLLIGLVAGEAAHILDSSGTAVCLRPEATTELATLLIELAHDRSRLEVSQNAKQFVLDHYNYDVLAASYLGLLEQVANNRGPSWEP</sequence>
<evidence type="ECO:0000256" key="2">
    <source>
        <dbReference type="ARBA" id="ARBA00022676"/>
    </source>
</evidence>
<dbReference type="Pfam" id="PF13692">
    <property type="entry name" value="Glyco_trans_1_4"/>
    <property type="match status" value="1"/>
</dbReference>
<dbReference type="PANTHER" id="PTHR45947:SF3">
    <property type="entry name" value="SULFOQUINOVOSYL TRANSFERASE SQD2"/>
    <property type="match status" value="1"/>
</dbReference>
<dbReference type="AlphaFoldDB" id="A0A1Y1RNL2"/>
<dbReference type="InterPro" id="IPR050194">
    <property type="entry name" value="Glycosyltransferase_grp1"/>
</dbReference>
<keyword evidence="2" id="KW-0328">Glycosyltransferase</keyword>
<dbReference type="Gene3D" id="3.40.50.2000">
    <property type="entry name" value="Glycogen Phosphorylase B"/>
    <property type="match status" value="2"/>
</dbReference>
<dbReference type="SUPFAM" id="SSF53756">
    <property type="entry name" value="UDP-Glycosyltransferase/glycogen phosphorylase"/>
    <property type="match status" value="1"/>
</dbReference>
<feature type="domain" description="Glycosyltransferase subfamily 4-like N-terminal" evidence="4">
    <location>
        <begin position="15"/>
        <end position="210"/>
    </location>
</feature>
<dbReference type="EMBL" id="LXWF01000040">
    <property type="protein sequence ID" value="ORC16453.1"/>
    <property type="molecule type" value="Genomic_DNA"/>
</dbReference>
<reference evidence="5 6" key="1">
    <citation type="submission" date="2016-05" db="EMBL/GenBank/DDBJ databases">
        <title>Draft genome sequence of a porcine commensal Rothia nasimurium.</title>
        <authorList>
            <person name="Gaiser R.A."/>
            <person name="Van Baarlen P."/>
            <person name="Wells J.M."/>
        </authorList>
    </citation>
    <scope>NUCLEOTIDE SEQUENCE [LARGE SCALE GENOMIC DNA]</scope>
    <source>
        <strain evidence="5 6">PT-32</strain>
    </source>
</reference>
<proteinExistence type="predicted"/>
<evidence type="ECO:0000313" key="6">
    <source>
        <dbReference type="Proteomes" id="UP000192359"/>
    </source>
</evidence>
<accession>A0A1Y1RNL2</accession>
<evidence type="ECO:0000256" key="3">
    <source>
        <dbReference type="ARBA" id="ARBA00022679"/>
    </source>
</evidence>
<dbReference type="RefSeq" id="WP_083092026.1">
    <property type="nucleotide sequence ID" value="NZ_LXWF01000040.1"/>
</dbReference>
<dbReference type="Proteomes" id="UP000192359">
    <property type="component" value="Unassembled WGS sequence"/>
</dbReference>
<evidence type="ECO:0000313" key="5">
    <source>
        <dbReference type="EMBL" id="ORC16453.1"/>
    </source>
</evidence>
<comment type="caution">
    <text evidence="5">The sequence shown here is derived from an EMBL/GenBank/DDBJ whole genome shotgun (WGS) entry which is preliminary data.</text>
</comment>
<dbReference type="PANTHER" id="PTHR45947">
    <property type="entry name" value="SULFOQUINOVOSYL TRANSFERASE SQD2"/>
    <property type="match status" value="1"/>
</dbReference>
<dbReference type="GO" id="GO:1901137">
    <property type="term" value="P:carbohydrate derivative biosynthetic process"/>
    <property type="evidence" value="ECO:0007669"/>
    <property type="project" value="UniProtKB-ARBA"/>
</dbReference>